<dbReference type="AlphaFoldDB" id="F9CWX3"/>
<dbReference type="STRING" id="1001994.MY1_1015"/>
<evidence type="ECO:0000313" key="3">
    <source>
        <dbReference type="Proteomes" id="UP000004440"/>
    </source>
</evidence>
<comment type="caution">
    <text evidence="2">The sequence shown here is derived from an EMBL/GenBank/DDBJ whole genome shotgun (WGS) entry which is preliminary data.</text>
</comment>
<evidence type="ECO:0000256" key="1">
    <source>
        <dbReference type="SAM" id="Coils"/>
    </source>
</evidence>
<dbReference type="Proteomes" id="UP000004440">
    <property type="component" value="Unassembled WGS sequence"/>
</dbReference>
<dbReference type="RefSeq" id="WP_007550607.1">
    <property type="nucleotide sequence ID" value="NZ_AFPU01000001.1"/>
</dbReference>
<protein>
    <submittedName>
        <fullName evidence="2">Uncharacterized protein</fullName>
    </submittedName>
</protein>
<keyword evidence="1" id="KW-0175">Coiled coil</keyword>
<sequence length="70" mass="8231">MGLLTKKILEYQQKKLVQAENLLKSHISKKEQLKEIGSDKEIANQDKMIKIWNKNIEKIKQEINKLQIKG</sequence>
<accession>F9CWX3</accession>
<evidence type="ECO:0000313" key="2">
    <source>
        <dbReference type="EMBL" id="EGP93775.1"/>
    </source>
</evidence>
<feature type="coiled-coil region" evidence="1">
    <location>
        <begin position="16"/>
        <end position="69"/>
    </location>
</feature>
<keyword evidence="3" id="KW-1185">Reference proteome</keyword>
<proteinExistence type="predicted"/>
<dbReference type="EMBL" id="AFPU01000001">
    <property type="protein sequence ID" value="EGP93775.1"/>
    <property type="molecule type" value="Genomic_DNA"/>
</dbReference>
<reference evidence="2 3" key="1">
    <citation type="journal article" date="2011" name="J. Bacteriol.">
        <title>Genome Sequence of an Ammonia-Oxidizing Soil Archaeon, "Candidatus Nitrosoarchaeum koreensis" MY1.</title>
        <authorList>
            <person name="Kim B.K."/>
            <person name="Jung M.Y."/>
            <person name="Yu D.S."/>
            <person name="Park S.J."/>
            <person name="Oh T.K."/>
            <person name="Rhee S.K."/>
            <person name="Kim J.F."/>
        </authorList>
    </citation>
    <scope>NUCLEOTIDE SEQUENCE [LARGE SCALE GENOMIC DNA]</scope>
    <source>
        <strain evidence="2 3">MY1</strain>
    </source>
</reference>
<name>F9CWX3_9ARCH</name>
<gene>
    <name evidence="2" type="ORF">MY1_1015</name>
</gene>
<organism evidence="2 3">
    <name type="scientific">Nitrosarchaeum koreense MY1</name>
    <dbReference type="NCBI Taxonomy" id="1001994"/>
    <lineage>
        <taxon>Archaea</taxon>
        <taxon>Nitrososphaerota</taxon>
        <taxon>Nitrososphaeria</taxon>
        <taxon>Nitrosopumilales</taxon>
        <taxon>Nitrosopumilaceae</taxon>
        <taxon>Nitrosarchaeum</taxon>
    </lineage>
</organism>